<dbReference type="SUPFAM" id="SSF55874">
    <property type="entry name" value="ATPase domain of HSP90 chaperone/DNA topoisomerase II/histidine kinase"/>
    <property type="match status" value="1"/>
</dbReference>
<dbReference type="InterPro" id="IPR036097">
    <property type="entry name" value="HisK_dim/P_sf"/>
</dbReference>
<keyword evidence="6" id="KW-1133">Transmembrane helix</keyword>
<dbReference type="EC" id="2.7.13.3" evidence="2"/>
<feature type="domain" description="PAS" evidence="8">
    <location>
        <begin position="219"/>
        <end position="292"/>
    </location>
</feature>
<evidence type="ECO:0000256" key="5">
    <source>
        <dbReference type="ARBA" id="ARBA00022777"/>
    </source>
</evidence>
<feature type="transmembrane region" description="Helical" evidence="6">
    <location>
        <begin position="88"/>
        <end position="107"/>
    </location>
</feature>
<dbReference type="SMART" id="SM00091">
    <property type="entry name" value="PAS"/>
    <property type="match status" value="1"/>
</dbReference>
<evidence type="ECO:0000256" key="4">
    <source>
        <dbReference type="ARBA" id="ARBA00022679"/>
    </source>
</evidence>
<dbReference type="GO" id="GO:0000155">
    <property type="term" value="F:phosphorelay sensor kinase activity"/>
    <property type="evidence" value="ECO:0007669"/>
    <property type="project" value="InterPro"/>
</dbReference>
<evidence type="ECO:0000313" key="10">
    <source>
        <dbReference type="EMBL" id="MCA6078293.1"/>
    </source>
</evidence>
<keyword evidence="5" id="KW-0418">Kinase</keyword>
<dbReference type="PROSITE" id="PS50112">
    <property type="entry name" value="PAS"/>
    <property type="match status" value="1"/>
</dbReference>
<dbReference type="InterPro" id="IPR003594">
    <property type="entry name" value="HATPase_dom"/>
</dbReference>
<dbReference type="InterPro" id="IPR035965">
    <property type="entry name" value="PAS-like_dom_sf"/>
</dbReference>
<evidence type="ECO:0000259" key="8">
    <source>
        <dbReference type="PROSITE" id="PS50112"/>
    </source>
</evidence>
<comment type="catalytic activity">
    <reaction evidence="1">
        <text>ATP + protein L-histidine = ADP + protein N-phospho-L-histidine.</text>
        <dbReference type="EC" id="2.7.13.3"/>
    </reaction>
</comment>
<dbReference type="SMART" id="SM00388">
    <property type="entry name" value="HisKA"/>
    <property type="match status" value="1"/>
</dbReference>
<evidence type="ECO:0000256" key="2">
    <source>
        <dbReference type="ARBA" id="ARBA00012438"/>
    </source>
</evidence>
<dbReference type="CDD" id="cd00130">
    <property type="entry name" value="PAS"/>
    <property type="match status" value="1"/>
</dbReference>
<dbReference type="Gene3D" id="3.30.565.10">
    <property type="entry name" value="Histidine kinase-like ATPase, C-terminal domain"/>
    <property type="match status" value="1"/>
</dbReference>
<dbReference type="Proteomes" id="UP001139409">
    <property type="component" value="Unassembled WGS sequence"/>
</dbReference>
<dbReference type="PANTHER" id="PTHR43304:SF1">
    <property type="entry name" value="PAC DOMAIN-CONTAINING PROTEIN"/>
    <property type="match status" value="1"/>
</dbReference>
<dbReference type="FunFam" id="3.30.565.10:FF:000006">
    <property type="entry name" value="Sensor histidine kinase WalK"/>
    <property type="match status" value="1"/>
</dbReference>
<evidence type="ECO:0000256" key="6">
    <source>
        <dbReference type="SAM" id="Phobius"/>
    </source>
</evidence>
<dbReference type="InterPro" id="IPR005467">
    <property type="entry name" value="His_kinase_dom"/>
</dbReference>
<dbReference type="Gene3D" id="3.30.450.20">
    <property type="entry name" value="PAS domain"/>
    <property type="match status" value="1"/>
</dbReference>
<keyword evidence="6" id="KW-0472">Membrane</keyword>
<dbReference type="InterPro" id="IPR000700">
    <property type="entry name" value="PAS-assoc_C"/>
</dbReference>
<dbReference type="AlphaFoldDB" id="A0A9X1HWE4"/>
<dbReference type="InterPro" id="IPR013655">
    <property type="entry name" value="PAS_fold_3"/>
</dbReference>
<dbReference type="RefSeq" id="WP_225699147.1">
    <property type="nucleotide sequence ID" value="NZ_JAIXNE010000005.1"/>
</dbReference>
<dbReference type="SUPFAM" id="SSF55785">
    <property type="entry name" value="PYP-like sensor domain (PAS domain)"/>
    <property type="match status" value="1"/>
</dbReference>
<dbReference type="PANTHER" id="PTHR43304">
    <property type="entry name" value="PHYTOCHROME-LIKE PROTEIN CPH1"/>
    <property type="match status" value="1"/>
</dbReference>
<sequence>MKAELSKLTEFNLFRNIIVGKDTFIPSWTLYKRVLLTGQIALFGIFYTLLNVILGYLEGITEFIPYYAALGISCIISILILRNGSYVTGRVVLILTTLLLVSLFVMLDRTDASVYFFYFVITIGAMTIFGYERITLGILFSALVIVTFLFIFSNDFKIAEAPEVSNSFATRIFGLNFVTAVLLSVMMIYYMILINYQIITDLRRKEEDLTKLTNELSESRNRFELAIKGSSAGIWDWDPLTDSLYLSPLLTRILGYTKEDIQGASQQSFYQVLHPDDLITVREKLDQHLNSNVKFEVEFRIRKKDGEFMWVLDTGQAEWNEKGQPVRMVGSIVDISERKKAESMVLKQKEELEKANKELDRFVYSVSHDLKSPLSSVLGLITITEMSDDLEEVKKCVGMMRSRIDQLNKFIEEIIEYARNTRKEIHHNDRVVIRDLVNGILENLAYLDNRDRIDIQNNIDPSHVVSSDESRLKIILNNLIGNAIKYHDYGKEYPMIRITSQETGDGSLRIIVADNGTGIEKELQERVFEMFYRASETSDGSGLGLYIAREMIENLQGSLSLESEKGKGSEFTITIPLTLTAAK</sequence>
<dbReference type="SMART" id="SM00086">
    <property type="entry name" value="PAC"/>
    <property type="match status" value="1"/>
</dbReference>
<name>A0A9X1HWE4_9BACT</name>
<dbReference type="InterPro" id="IPR052162">
    <property type="entry name" value="Sensor_kinase/Photoreceptor"/>
</dbReference>
<dbReference type="PROSITE" id="PS50113">
    <property type="entry name" value="PAC"/>
    <property type="match status" value="1"/>
</dbReference>
<feature type="domain" description="PAC" evidence="9">
    <location>
        <begin position="295"/>
        <end position="347"/>
    </location>
</feature>
<dbReference type="PROSITE" id="PS50109">
    <property type="entry name" value="HIS_KIN"/>
    <property type="match status" value="1"/>
</dbReference>
<dbReference type="Pfam" id="PF02518">
    <property type="entry name" value="HATPase_c"/>
    <property type="match status" value="1"/>
</dbReference>
<dbReference type="InterPro" id="IPR004358">
    <property type="entry name" value="Sig_transdc_His_kin-like_C"/>
</dbReference>
<keyword evidence="6" id="KW-0812">Transmembrane</keyword>
<feature type="transmembrane region" description="Helical" evidence="6">
    <location>
        <begin position="63"/>
        <end position="81"/>
    </location>
</feature>
<evidence type="ECO:0000256" key="1">
    <source>
        <dbReference type="ARBA" id="ARBA00000085"/>
    </source>
</evidence>
<gene>
    <name evidence="10" type="ORF">LDX50_25700</name>
</gene>
<comment type="caution">
    <text evidence="10">The sequence shown here is derived from an EMBL/GenBank/DDBJ whole genome shotgun (WGS) entry which is preliminary data.</text>
</comment>
<evidence type="ECO:0000259" key="9">
    <source>
        <dbReference type="PROSITE" id="PS50113"/>
    </source>
</evidence>
<dbReference type="Pfam" id="PF00512">
    <property type="entry name" value="HisKA"/>
    <property type="match status" value="1"/>
</dbReference>
<protein>
    <recommendedName>
        <fullName evidence="2">histidine kinase</fullName>
        <ecNumber evidence="2">2.7.13.3</ecNumber>
    </recommendedName>
</protein>
<evidence type="ECO:0000256" key="3">
    <source>
        <dbReference type="ARBA" id="ARBA00022553"/>
    </source>
</evidence>
<feature type="transmembrane region" description="Helical" evidence="6">
    <location>
        <begin position="173"/>
        <end position="196"/>
    </location>
</feature>
<feature type="transmembrane region" description="Helical" evidence="6">
    <location>
        <begin position="136"/>
        <end position="153"/>
    </location>
</feature>
<feature type="transmembrane region" description="Helical" evidence="6">
    <location>
        <begin position="34"/>
        <end position="57"/>
    </location>
</feature>
<feature type="transmembrane region" description="Helical" evidence="6">
    <location>
        <begin position="113"/>
        <end position="131"/>
    </location>
</feature>
<reference evidence="10" key="1">
    <citation type="submission" date="2021-09" db="EMBL/GenBank/DDBJ databases">
        <title>Fulvivirga sp. isolated from coastal sediment.</title>
        <authorList>
            <person name="Yu H."/>
        </authorList>
    </citation>
    <scope>NUCLEOTIDE SEQUENCE</scope>
    <source>
        <strain evidence="10">1062</strain>
    </source>
</reference>
<accession>A0A9X1HWE4</accession>
<proteinExistence type="predicted"/>
<dbReference type="Pfam" id="PF08447">
    <property type="entry name" value="PAS_3"/>
    <property type="match status" value="1"/>
</dbReference>
<evidence type="ECO:0000313" key="11">
    <source>
        <dbReference type="Proteomes" id="UP001139409"/>
    </source>
</evidence>
<dbReference type="InterPro" id="IPR003661">
    <property type="entry name" value="HisK_dim/P_dom"/>
</dbReference>
<organism evidence="10 11">
    <name type="scientific">Fulvivirga sedimenti</name>
    <dbReference type="NCBI Taxonomy" id="2879465"/>
    <lineage>
        <taxon>Bacteria</taxon>
        <taxon>Pseudomonadati</taxon>
        <taxon>Bacteroidota</taxon>
        <taxon>Cytophagia</taxon>
        <taxon>Cytophagales</taxon>
        <taxon>Fulvivirgaceae</taxon>
        <taxon>Fulvivirga</taxon>
    </lineage>
</organism>
<evidence type="ECO:0000259" key="7">
    <source>
        <dbReference type="PROSITE" id="PS50109"/>
    </source>
</evidence>
<dbReference type="NCBIfam" id="TIGR00229">
    <property type="entry name" value="sensory_box"/>
    <property type="match status" value="1"/>
</dbReference>
<dbReference type="SUPFAM" id="SSF47384">
    <property type="entry name" value="Homodimeric domain of signal transducing histidine kinase"/>
    <property type="match status" value="1"/>
</dbReference>
<keyword evidence="3" id="KW-0597">Phosphoprotein</keyword>
<dbReference type="InterPro" id="IPR001610">
    <property type="entry name" value="PAC"/>
</dbReference>
<dbReference type="PRINTS" id="PR00344">
    <property type="entry name" value="BCTRLSENSOR"/>
</dbReference>
<feature type="domain" description="Histidine kinase" evidence="7">
    <location>
        <begin position="365"/>
        <end position="579"/>
    </location>
</feature>
<dbReference type="CDD" id="cd00082">
    <property type="entry name" value="HisKA"/>
    <property type="match status" value="1"/>
</dbReference>
<keyword evidence="4" id="KW-0808">Transferase</keyword>
<dbReference type="Gene3D" id="1.10.287.130">
    <property type="match status" value="1"/>
</dbReference>
<dbReference type="InterPro" id="IPR000014">
    <property type="entry name" value="PAS"/>
</dbReference>
<dbReference type="InterPro" id="IPR036890">
    <property type="entry name" value="HATPase_C_sf"/>
</dbReference>
<dbReference type="CDD" id="cd00075">
    <property type="entry name" value="HATPase"/>
    <property type="match status" value="1"/>
</dbReference>
<keyword evidence="11" id="KW-1185">Reference proteome</keyword>
<dbReference type="SMART" id="SM00387">
    <property type="entry name" value="HATPase_c"/>
    <property type="match status" value="1"/>
</dbReference>
<dbReference type="EMBL" id="JAIXNE010000005">
    <property type="protein sequence ID" value="MCA6078293.1"/>
    <property type="molecule type" value="Genomic_DNA"/>
</dbReference>